<proteinExistence type="predicted"/>
<evidence type="ECO:0000259" key="1">
    <source>
        <dbReference type="Pfam" id="PF01498"/>
    </source>
</evidence>
<feature type="domain" description="Tc3 transposase DNA binding" evidence="2">
    <location>
        <begin position="7"/>
        <end position="50"/>
    </location>
</feature>
<dbReference type="InterPro" id="IPR038717">
    <property type="entry name" value="Tc1-like_DDE_dom"/>
</dbReference>
<dbReference type="SUPFAM" id="SSF46689">
    <property type="entry name" value="Homeodomain-like"/>
    <property type="match status" value="1"/>
</dbReference>
<dbReference type="InterPro" id="IPR052338">
    <property type="entry name" value="Transposase_5"/>
</dbReference>
<dbReference type="GO" id="GO:0006313">
    <property type="term" value="P:DNA transposition"/>
    <property type="evidence" value="ECO:0007669"/>
    <property type="project" value="InterPro"/>
</dbReference>
<reference evidence="4" key="1">
    <citation type="submission" date="2021-02" db="EMBL/GenBank/DDBJ databases">
        <authorList>
            <person name="Nowell W R."/>
        </authorList>
    </citation>
    <scope>NUCLEOTIDE SEQUENCE</scope>
</reference>
<dbReference type="PANTHER" id="PTHR23022">
    <property type="entry name" value="TRANSPOSABLE ELEMENT-RELATED"/>
    <property type="match status" value="1"/>
</dbReference>
<dbReference type="Proteomes" id="UP000663852">
    <property type="component" value="Unassembled WGS sequence"/>
</dbReference>
<dbReference type="Gene3D" id="3.30.420.10">
    <property type="entry name" value="Ribonuclease H-like superfamily/Ribonuclease H"/>
    <property type="match status" value="1"/>
</dbReference>
<evidence type="ECO:0008006" key="6">
    <source>
        <dbReference type="Google" id="ProtNLM"/>
    </source>
</evidence>
<protein>
    <recommendedName>
        <fullName evidence="6">Transposase</fullName>
    </recommendedName>
</protein>
<dbReference type="AlphaFoldDB" id="A0A815X411"/>
<dbReference type="OrthoDB" id="120326at2759"/>
<organism evidence="4 5">
    <name type="scientific">Adineta ricciae</name>
    <name type="common">Rotifer</name>
    <dbReference type="NCBI Taxonomy" id="249248"/>
    <lineage>
        <taxon>Eukaryota</taxon>
        <taxon>Metazoa</taxon>
        <taxon>Spiralia</taxon>
        <taxon>Gnathifera</taxon>
        <taxon>Rotifera</taxon>
        <taxon>Eurotatoria</taxon>
        <taxon>Bdelloidea</taxon>
        <taxon>Adinetida</taxon>
        <taxon>Adinetidae</taxon>
        <taxon>Adineta</taxon>
    </lineage>
</organism>
<dbReference type="Pfam" id="PF13358">
    <property type="entry name" value="DDE_3"/>
    <property type="match status" value="1"/>
</dbReference>
<dbReference type="InterPro" id="IPR002492">
    <property type="entry name" value="Transposase_Tc1-like"/>
</dbReference>
<evidence type="ECO:0000313" key="5">
    <source>
        <dbReference type="Proteomes" id="UP000663852"/>
    </source>
</evidence>
<evidence type="ECO:0000259" key="3">
    <source>
        <dbReference type="Pfam" id="PF13358"/>
    </source>
</evidence>
<comment type="caution">
    <text evidence="4">The sequence shown here is derived from an EMBL/GenBank/DDBJ whole genome shotgun (WGS) entry which is preliminary data.</text>
</comment>
<dbReference type="InterPro" id="IPR036388">
    <property type="entry name" value="WH-like_DNA-bd_sf"/>
</dbReference>
<accession>A0A815X411</accession>
<evidence type="ECO:0000259" key="2">
    <source>
        <dbReference type="Pfam" id="PF11427"/>
    </source>
</evidence>
<dbReference type="InterPro" id="IPR009057">
    <property type="entry name" value="Homeodomain-like_sf"/>
</dbReference>
<feature type="domain" description="Transposase Tc1-like" evidence="1">
    <location>
        <begin position="67"/>
        <end position="133"/>
    </location>
</feature>
<evidence type="ECO:0000313" key="4">
    <source>
        <dbReference type="EMBL" id="CAF1552503.1"/>
    </source>
</evidence>
<feature type="domain" description="Tc1-like transposase DDE" evidence="3">
    <location>
        <begin position="142"/>
        <end position="292"/>
    </location>
</feature>
<gene>
    <name evidence="4" type="ORF">EDS130_LOCUS46098</name>
</gene>
<dbReference type="Pfam" id="PF01498">
    <property type="entry name" value="HTH_Tnp_Tc3_2"/>
    <property type="match status" value="1"/>
</dbReference>
<dbReference type="Gene3D" id="1.10.10.10">
    <property type="entry name" value="Winged helix-like DNA-binding domain superfamily/Winged helix DNA-binding domain"/>
    <property type="match status" value="1"/>
</dbReference>
<dbReference type="EMBL" id="CAJNOJ010001524">
    <property type="protein sequence ID" value="CAF1552503.1"/>
    <property type="molecule type" value="Genomic_DNA"/>
</dbReference>
<sequence length="331" mass="38492">MPSEIQLTESERKLILALHKKNKSHREIATKINRSKTVVTHFLKDPLKYGLRKRTGRRKKVDERTKRLIIRTASNKTISCANIVNDLCLKMSRWTINRVIKRSNILKKMKKKHSPALTTAHKDLRLSWAKDHMIWNNEWHKVVWSDEKKFNLDGPDGFSYYWHDLRREEEIFSTRPLGGGSVMIWASFGWGGKSSICFVDGRMNAKGYQEVLKKHLIDIGSCMGGSDWIFQQDNAPIHRAKVNLAWFKSKKINVLPWPSLSPDLNPIENLWGILARKVYAGGKQFRTKEQLKTTIIKSWEEISIEQLRALVKSMPERIFEVIKLNGAKTKY</sequence>
<dbReference type="GO" id="GO:0003677">
    <property type="term" value="F:DNA binding"/>
    <property type="evidence" value="ECO:0007669"/>
    <property type="project" value="InterPro"/>
</dbReference>
<name>A0A815X411_ADIRI</name>
<dbReference type="Gene3D" id="1.10.10.60">
    <property type="entry name" value="Homeodomain-like"/>
    <property type="match status" value="1"/>
</dbReference>
<dbReference type="PANTHER" id="PTHR23022:SF129">
    <property type="entry name" value="TRANSPOSABLE ELEMENT TC3 TRANSPOSASE"/>
    <property type="match status" value="1"/>
</dbReference>
<dbReference type="Pfam" id="PF11427">
    <property type="entry name" value="HTH_Tnp_Tc3_1"/>
    <property type="match status" value="1"/>
</dbReference>
<dbReference type="GO" id="GO:0015074">
    <property type="term" value="P:DNA integration"/>
    <property type="evidence" value="ECO:0007669"/>
    <property type="project" value="InterPro"/>
</dbReference>
<dbReference type="InterPro" id="IPR036397">
    <property type="entry name" value="RNaseH_sf"/>
</dbReference>
<dbReference type="InterPro" id="IPR025898">
    <property type="entry name" value="Tc3_transposase_DNA-bd_dom"/>
</dbReference>